<dbReference type="InterPro" id="IPR011330">
    <property type="entry name" value="Glyco_hydro/deAcase_b/a-brl"/>
</dbReference>
<keyword evidence="6" id="KW-0624">Polysaccharide degradation</keyword>
<feature type="compositionally biased region" description="Polar residues" evidence="3">
    <location>
        <begin position="80"/>
        <end position="98"/>
    </location>
</feature>
<dbReference type="Pfam" id="PF01522">
    <property type="entry name" value="Polysacc_deac_1"/>
    <property type="match status" value="1"/>
</dbReference>
<evidence type="ECO:0000256" key="3">
    <source>
        <dbReference type="SAM" id="MobiDB-lite"/>
    </source>
</evidence>
<feature type="transmembrane region" description="Helical" evidence="4">
    <location>
        <begin position="194"/>
        <end position="213"/>
    </location>
</feature>
<organism evidence="6 7">
    <name type="scientific">Cryptobacterium curtum (strain ATCC 700683 / DSM 15641 / CCUG 43107 / 12-3)</name>
    <dbReference type="NCBI Taxonomy" id="469378"/>
    <lineage>
        <taxon>Bacteria</taxon>
        <taxon>Bacillati</taxon>
        <taxon>Actinomycetota</taxon>
        <taxon>Coriobacteriia</taxon>
        <taxon>Eggerthellales</taxon>
        <taxon>Eggerthellaceae</taxon>
        <taxon>Cryptobacterium</taxon>
    </lineage>
</organism>
<evidence type="ECO:0000259" key="5">
    <source>
        <dbReference type="PROSITE" id="PS51677"/>
    </source>
</evidence>
<protein>
    <submittedName>
        <fullName evidence="6">Predicted xylanase/chitin deacetylase</fullName>
    </submittedName>
</protein>
<dbReference type="AlphaFoldDB" id="C7MMQ8"/>
<dbReference type="PANTHER" id="PTHR10587">
    <property type="entry name" value="GLYCOSYL TRANSFERASE-RELATED"/>
    <property type="match status" value="1"/>
</dbReference>
<dbReference type="GO" id="GO:0016020">
    <property type="term" value="C:membrane"/>
    <property type="evidence" value="ECO:0007669"/>
    <property type="project" value="TreeGrafter"/>
</dbReference>
<keyword evidence="4" id="KW-0812">Transmembrane</keyword>
<name>C7MMQ8_CRYCD</name>
<dbReference type="GO" id="GO:0046872">
    <property type="term" value="F:metal ion binding"/>
    <property type="evidence" value="ECO:0007669"/>
    <property type="project" value="UniProtKB-KW"/>
</dbReference>
<evidence type="ECO:0000313" key="6">
    <source>
        <dbReference type="EMBL" id="ACU94198.1"/>
    </source>
</evidence>
<dbReference type="CDD" id="cd10917">
    <property type="entry name" value="CE4_NodB_like_6s_7s"/>
    <property type="match status" value="1"/>
</dbReference>
<feature type="compositionally biased region" description="Low complexity" evidence="3">
    <location>
        <begin position="109"/>
        <end position="122"/>
    </location>
</feature>
<keyword evidence="6" id="KW-0119">Carbohydrate metabolism</keyword>
<sequence length="573" mass="61637">MEEQSKYENHHRERPVVHKRTKRTEREKHNAEAEGNLPSTHDQDTASFPPVTSQPETMPKDSYRGQRPHLTSVPDPQVTAHASISSENNLAHETSSATREPRQHRAPISQVSSVESASAVAQGNNTAAPNAAQGDNVKAPSAMSGSNPAAAVHAQSYQESTEQGSSFVPVGAHIRDYNMAAAHSRQHLGIGVKIFFVLIAAGVVAIVCWWMLFSPISITLNGKMTTVDRGSNVSAIVKSQNVNVSPGRLLAVDGSVIDQTGGETFTATLDGQAVNGNAGVKENSTLTITDGADKTEDYTETTKPIPSQWVDDGTRGAFHEVVGEAADGIAATRTGKTSGITVDNQVVKEPVNPTLTRYSIDTGGEKVIALTFDDGPWKDQTAELLDILDQNNAKATFFVVGNRIGDTPGGGDLVKREYDSGHQVSSHTWDHAAGSGKGVNLGYMTEDEQINEIVKGQQAITDATGVEANKIVRTPGGNYSLETAQIVHPYVDVEVDWNIDTEDWRRPGAAKIESAILSAKPGNVILMHDGGGDRSQTVQAVADALPKLREQGYRFVTIEELWEYHKKAQQQSN</sequence>
<dbReference type="EMBL" id="CP001682">
    <property type="protein sequence ID" value="ACU94198.1"/>
    <property type="molecule type" value="Genomic_DNA"/>
</dbReference>
<keyword evidence="7" id="KW-1185">Reference proteome</keyword>
<gene>
    <name evidence="6" type="ordered locus">Ccur_04760</name>
</gene>
<evidence type="ECO:0000256" key="2">
    <source>
        <dbReference type="ARBA" id="ARBA00022801"/>
    </source>
</evidence>
<dbReference type="KEGG" id="ccu:Ccur_04760"/>
<dbReference type="GO" id="GO:0016798">
    <property type="term" value="F:hydrolase activity, acting on glycosyl bonds"/>
    <property type="evidence" value="ECO:0007669"/>
    <property type="project" value="UniProtKB-KW"/>
</dbReference>
<keyword evidence="6" id="KW-0858">Xylan degradation</keyword>
<dbReference type="GO" id="GO:0045493">
    <property type="term" value="P:xylan catabolic process"/>
    <property type="evidence" value="ECO:0007669"/>
    <property type="project" value="UniProtKB-KW"/>
</dbReference>
<keyword evidence="1" id="KW-0479">Metal-binding</keyword>
<dbReference type="Gene3D" id="3.20.20.370">
    <property type="entry name" value="Glycoside hydrolase/deacetylase"/>
    <property type="match status" value="1"/>
</dbReference>
<dbReference type="Proteomes" id="UP000000954">
    <property type="component" value="Chromosome"/>
</dbReference>
<feature type="domain" description="NodB homology" evidence="5">
    <location>
        <begin position="366"/>
        <end position="556"/>
    </location>
</feature>
<dbReference type="GO" id="GO:0016810">
    <property type="term" value="F:hydrolase activity, acting on carbon-nitrogen (but not peptide) bonds"/>
    <property type="evidence" value="ECO:0007669"/>
    <property type="project" value="InterPro"/>
</dbReference>
<feature type="compositionally biased region" description="Basic and acidic residues" evidence="3">
    <location>
        <begin position="1"/>
        <end position="16"/>
    </location>
</feature>
<dbReference type="PROSITE" id="PS51677">
    <property type="entry name" value="NODB"/>
    <property type="match status" value="1"/>
</dbReference>
<keyword evidence="4" id="KW-1133">Transmembrane helix</keyword>
<dbReference type="HOGENOM" id="CLU_034359_0_0_11"/>
<reference evidence="6 7" key="1">
    <citation type="journal article" date="2009" name="Stand. Genomic Sci.">
        <title>Complete genome sequence of Cryptobacterium curtum type strain (12-3).</title>
        <authorList>
            <person name="Mavrommatis K."/>
            <person name="Pukall R."/>
            <person name="Rohde C."/>
            <person name="Chen F."/>
            <person name="Sims D."/>
            <person name="Brettin T."/>
            <person name="Kuske C."/>
            <person name="Detter J.C."/>
            <person name="Han C."/>
            <person name="Lapidus A."/>
            <person name="Copeland A."/>
            <person name="Glavina Del Rio T."/>
            <person name="Nolan M."/>
            <person name="Lucas S."/>
            <person name="Tice H."/>
            <person name="Cheng J.F."/>
            <person name="Bruce D."/>
            <person name="Goodwin L."/>
            <person name="Pitluck S."/>
            <person name="Ovchinnikova G."/>
            <person name="Pati A."/>
            <person name="Ivanova N."/>
            <person name="Chen A."/>
            <person name="Palaniappan K."/>
            <person name="Chain P."/>
            <person name="D'haeseleer P."/>
            <person name="Goker M."/>
            <person name="Bristow J."/>
            <person name="Eisen J.A."/>
            <person name="Markowitz V."/>
            <person name="Hugenholtz P."/>
            <person name="Rohde M."/>
            <person name="Klenk H.P."/>
            <person name="Kyrpides N.C."/>
        </authorList>
    </citation>
    <scope>NUCLEOTIDE SEQUENCE [LARGE SCALE GENOMIC DNA]</scope>
    <source>
        <strain evidence="7">ATCC 700683 / DSM 15641 / 12-3</strain>
    </source>
</reference>
<dbReference type="RefSeq" id="WP_012802886.1">
    <property type="nucleotide sequence ID" value="NC_013170.1"/>
</dbReference>
<keyword evidence="2 6" id="KW-0378">Hydrolase</keyword>
<dbReference type="InterPro" id="IPR002509">
    <property type="entry name" value="NODB_dom"/>
</dbReference>
<dbReference type="SUPFAM" id="SSF88713">
    <property type="entry name" value="Glycoside hydrolase/deacetylase"/>
    <property type="match status" value="1"/>
</dbReference>
<dbReference type="eggNOG" id="COG0726">
    <property type="taxonomic scope" value="Bacteria"/>
</dbReference>
<dbReference type="InterPro" id="IPR050248">
    <property type="entry name" value="Polysacc_deacetylase_ArnD"/>
</dbReference>
<evidence type="ECO:0000256" key="4">
    <source>
        <dbReference type="SAM" id="Phobius"/>
    </source>
</evidence>
<accession>C7MMQ8</accession>
<evidence type="ECO:0000256" key="1">
    <source>
        <dbReference type="ARBA" id="ARBA00022723"/>
    </source>
</evidence>
<dbReference type="OrthoDB" id="9763050at2"/>
<dbReference type="PANTHER" id="PTHR10587:SF133">
    <property type="entry name" value="CHITIN DEACETYLASE 1-RELATED"/>
    <property type="match status" value="1"/>
</dbReference>
<dbReference type="STRING" id="469378.Ccur_04760"/>
<evidence type="ECO:0000313" key="7">
    <source>
        <dbReference type="Proteomes" id="UP000000954"/>
    </source>
</evidence>
<keyword evidence="6" id="KW-0326">Glycosidase</keyword>
<feature type="region of interest" description="Disordered" evidence="3">
    <location>
        <begin position="1"/>
        <end position="158"/>
    </location>
</feature>
<keyword evidence="4" id="KW-0472">Membrane</keyword>
<proteinExistence type="predicted"/>